<dbReference type="RefSeq" id="WP_345210845.1">
    <property type="nucleotide sequence ID" value="NZ_BAABFT010000004.1"/>
</dbReference>
<dbReference type="InterPro" id="IPR036291">
    <property type="entry name" value="NAD(P)-bd_dom_sf"/>
</dbReference>
<accession>A0ABP8G9V2</accession>
<dbReference type="SUPFAM" id="SSF51735">
    <property type="entry name" value="NAD(P)-binding Rossmann-fold domains"/>
    <property type="match status" value="1"/>
</dbReference>
<feature type="transmembrane region" description="Helical" evidence="2">
    <location>
        <begin position="439"/>
        <end position="461"/>
    </location>
</feature>
<proteinExistence type="inferred from homology"/>
<feature type="transmembrane region" description="Helical" evidence="2">
    <location>
        <begin position="399"/>
        <end position="419"/>
    </location>
</feature>
<comment type="similarity">
    <text evidence="1">Belongs to the NAD(P)-dependent epimerase/dehydratase family.</text>
</comment>
<name>A0ABP8G9V2_9SPHI</name>
<organism evidence="4 5">
    <name type="scientific">Mucilaginibacter gynuensis</name>
    <dbReference type="NCBI Taxonomy" id="1302236"/>
    <lineage>
        <taxon>Bacteria</taxon>
        <taxon>Pseudomonadati</taxon>
        <taxon>Bacteroidota</taxon>
        <taxon>Sphingobacteriia</taxon>
        <taxon>Sphingobacteriales</taxon>
        <taxon>Sphingobacteriaceae</taxon>
        <taxon>Mucilaginibacter</taxon>
    </lineage>
</organism>
<feature type="transmembrane region" description="Helical" evidence="2">
    <location>
        <begin position="368"/>
        <end position="387"/>
    </location>
</feature>
<keyword evidence="2" id="KW-0472">Membrane</keyword>
<dbReference type="Gene3D" id="3.40.50.720">
    <property type="entry name" value="NAD(P)-binding Rossmann-like Domain"/>
    <property type="match status" value="1"/>
</dbReference>
<dbReference type="PANTHER" id="PTHR43000">
    <property type="entry name" value="DTDP-D-GLUCOSE 4,6-DEHYDRATASE-RELATED"/>
    <property type="match status" value="1"/>
</dbReference>
<feature type="domain" description="NAD-dependent epimerase/dehydratase" evidence="3">
    <location>
        <begin position="4"/>
        <end position="218"/>
    </location>
</feature>
<dbReference type="EMBL" id="BAABFT010000004">
    <property type="protein sequence ID" value="GAA4320187.1"/>
    <property type="molecule type" value="Genomic_DNA"/>
</dbReference>
<protein>
    <recommendedName>
        <fullName evidence="3">NAD-dependent epimerase/dehydratase domain-containing protein</fullName>
    </recommendedName>
</protein>
<gene>
    <name evidence="4" type="ORF">GCM10023149_19320</name>
</gene>
<evidence type="ECO:0000313" key="4">
    <source>
        <dbReference type="EMBL" id="GAA4320187.1"/>
    </source>
</evidence>
<keyword evidence="5" id="KW-1185">Reference proteome</keyword>
<sequence>MDKVIVTGANGFVGSHLVPLLIEKGFDVHCLVRYTSDISSLRGQNVTLHIGDTRDITTLKAPIEGAIYIFHLAARLLVTTEKDFNETNIEGTRNVFDAAERYAKDSLARLVFVSSLASAGPNPSAEPYTETATLNPISMYGRSKKQSEAVAHSYYNRLPVTIVRPAIVYGEREQDLSQIFPLVEYRLQPKLGLTEKLSNGIYVGDLVEGIVAAALSDKSIGETYFLNNAELLTSKSIVQKIGEAMDKKAGLAIGVPDFLIRGMAPISELVYFFNRDRPKMTKDKALEVTRKYWLADPSKAQRDFGWVARHDMVSGLRKTLIPYFAEKKVLREMALENNGILWLKYFLTAFALGCIVELISYIGKFYTFTPGWLIFVIIIGAFGLLFASLAKALRKQSAWLQFVVGALSAGSIELINVLGILGNYHWDFAPGWPLGITNVWVRTVVLALPGGVFILLLNFLMRASYKMRLDKEGDKA</sequence>
<dbReference type="InterPro" id="IPR001509">
    <property type="entry name" value="Epimerase_deHydtase"/>
</dbReference>
<evidence type="ECO:0000313" key="5">
    <source>
        <dbReference type="Proteomes" id="UP001500582"/>
    </source>
</evidence>
<keyword evidence="2" id="KW-0812">Transmembrane</keyword>
<evidence type="ECO:0000259" key="3">
    <source>
        <dbReference type="Pfam" id="PF01370"/>
    </source>
</evidence>
<evidence type="ECO:0000256" key="1">
    <source>
        <dbReference type="ARBA" id="ARBA00007637"/>
    </source>
</evidence>
<dbReference type="Pfam" id="PF01370">
    <property type="entry name" value="Epimerase"/>
    <property type="match status" value="1"/>
</dbReference>
<evidence type="ECO:0000256" key="2">
    <source>
        <dbReference type="SAM" id="Phobius"/>
    </source>
</evidence>
<comment type="caution">
    <text evidence="4">The sequence shown here is derived from an EMBL/GenBank/DDBJ whole genome shotgun (WGS) entry which is preliminary data.</text>
</comment>
<reference evidence="5" key="1">
    <citation type="journal article" date="2019" name="Int. J. Syst. Evol. Microbiol.">
        <title>The Global Catalogue of Microorganisms (GCM) 10K type strain sequencing project: providing services to taxonomists for standard genome sequencing and annotation.</title>
        <authorList>
            <consortium name="The Broad Institute Genomics Platform"/>
            <consortium name="The Broad Institute Genome Sequencing Center for Infectious Disease"/>
            <person name="Wu L."/>
            <person name="Ma J."/>
        </authorList>
    </citation>
    <scope>NUCLEOTIDE SEQUENCE [LARGE SCALE GENOMIC DNA]</scope>
    <source>
        <strain evidence="5">JCM 17705</strain>
    </source>
</reference>
<dbReference type="Proteomes" id="UP001500582">
    <property type="component" value="Unassembled WGS sequence"/>
</dbReference>
<keyword evidence="2" id="KW-1133">Transmembrane helix</keyword>
<feature type="transmembrane region" description="Helical" evidence="2">
    <location>
        <begin position="341"/>
        <end position="362"/>
    </location>
</feature>